<protein>
    <submittedName>
        <fullName evidence="2">Uncharacterized protein</fullName>
    </submittedName>
</protein>
<accession>K0TDR8</accession>
<feature type="compositionally biased region" description="Basic and acidic residues" evidence="1">
    <location>
        <begin position="182"/>
        <end position="201"/>
    </location>
</feature>
<evidence type="ECO:0000313" key="3">
    <source>
        <dbReference type="Proteomes" id="UP000266841"/>
    </source>
</evidence>
<proteinExistence type="predicted"/>
<organism evidence="2 3">
    <name type="scientific">Thalassiosira oceanica</name>
    <name type="common">Marine diatom</name>
    <dbReference type="NCBI Taxonomy" id="159749"/>
    <lineage>
        <taxon>Eukaryota</taxon>
        <taxon>Sar</taxon>
        <taxon>Stramenopiles</taxon>
        <taxon>Ochrophyta</taxon>
        <taxon>Bacillariophyta</taxon>
        <taxon>Coscinodiscophyceae</taxon>
        <taxon>Thalassiosirophycidae</taxon>
        <taxon>Thalassiosirales</taxon>
        <taxon>Thalassiosiraceae</taxon>
        <taxon>Thalassiosira</taxon>
    </lineage>
</organism>
<dbReference type="EMBL" id="AGNL01003042">
    <property type="protein sequence ID" value="EJK75254.1"/>
    <property type="molecule type" value="Genomic_DNA"/>
</dbReference>
<feature type="region of interest" description="Disordered" evidence="1">
    <location>
        <begin position="141"/>
        <end position="201"/>
    </location>
</feature>
<evidence type="ECO:0000256" key="1">
    <source>
        <dbReference type="SAM" id="MobiDB-lite"/>
    </source>
</evidence>
<dbReference type="Proteomes" id="UP000266841">
    <property type="component" value="Unassembled WGS sequence"/>
</dbReference>
<sequence>MVRHEDRPPAAARPLIACLFQEKRHRNKWYSGTSCAKALNTIAGPGNEPIDAEFMKRAFKNNLIGDGEVNAIPFSTLGLYPADHQLCARFQGRNRGINIMIGRFPTKQRAEESLDVHDWCAIPDGYRDELVELIAERRNVAAEKQASKTKIQRPKSANPRSPMRKRGKSAHEHPLQPGPDPNSEKRKADEGRKEADDAVGEDVKSRPNLFYTLFGRAGKLCCGEDGAVSIQDLRDNLEPPNKNETETNRRHRFERGHVLHGFGASQYWVPAGATGIASNHLTRITNQSKMIDRLKNLFKGMQCRFSDEAMRILTIFNLHNMGGSDEATEAIIFATVKAVLYEIGLDVSNEKVAHGCPSRRTIARWEARLAVEVIFSVVAEIKKDDPKWISMQLDHGNRNGIDHLVKIVSWAGYDEGTAERMIKFFCLDVNKSDKTALGAAAAVKESLDVLKAAGLDGENELMYESLTADNGGGAGREILQPKLMDVGALAEHSRGNNCGYHGENKAWENGSKAAFGEEGLGNKNIFQLGYQALTLVKKLKEDVGRGGLDRIRLNLLKFLGKNGRLQDELANSNHKALERLLEKMSKDMPNPDEVNATDLLESLNSISEVPLTDFTKNVKDMTFSRWATTNQGIKIVIECWVEIYCLALAVKKSEKSNSYLHKVACDLLSLMNTKTKRDPHSEEPALSALALPPLYIEGLFLIGFTEAFFDHHFEFLSLPDPEFGNSSGQTMRLYVEHVAIMHEELKDLITNYRDRDEFKDFVEAVDVLPESGDENNGDKTFFNSAVEIFFAKYRATLDKHLFGPVRHESLLVYLVGGNSSVAIQFLKWLKHCEENDGDMDDFQFSDEDVTLMHHGSHYTDGAKANLKIMLEFLVADADPSKILKDPLITSNKVLLWQMVDDEDELEFDLWNEDTWTNCYDSIVDMVHKRIAIHPIHQQRCENHVQMAALVASTSVNEVRRTSRCIALSGILRPFHQAALKEANEIRAIENEWLESQNKEKKAGEVDRVAGSLRMMLLGDYVDAYSEKVEDTMADVPDEMLRKVFDLVTNKNSKISAKMVDEKVKRYKESMEKKPRKVTKSEINEDGIDIPPEVKGGLKRKFLVKRYEPQIDAEIIFREIKVPLINQVTEDEEEINYQRATKKNLMKVGIRDKKRVLLEHELALRSIHNRPGQVLTLGDIKHIKVQSNEMKALIKNLTQT</sequence>
<name>K0TDR8_THAOC</name>
<dbReference type="AlphaFoldDB" id="K0TDR8"/>
<reference evidence="2 3" key="1">
    <citation type="journal article" date="2012" name="Genome Biol.">
        <title>Genome and low-iron response of an oceanic diatom adapted to chronic iron limitation.</title>
        <authorList>
            <person name="Lommer M."/>
            <person name="Specht M."/>
            <person name="Roy A.S."/>
            <person name="Kraemer L."/>
            <person name="Andreson R."/>
            <person name="Gutowska M.A."/>
            <person name="Wolf J."/>
            <person name="Bergner S.V."/>
            <person name="Schilhabel M.B."/>
            <person name="Klostermeier U.C."/>
            <person name="Beiko R.G."/>
            <person name="Rosenstiel P."/>
            <person name="Hippler M."/>
            <person name="Laroche J."/>
        </authorList>
    </citation>
    <scope>NUCLEOTIDE SEQUENCE [LARGE SCALE GENOMIC DNA]</scope>
    <source>
        <strain evidence="2 3">CCMP1005</strain>
    </source>
</reference>
<comment type="caution">
    <text evidence="2">The sequence shown here is derived from an EMBL/GenBank/DDBJ whole genome shotgun (WGS) entry which is preliminary data.</text>
</comment>
<gene>
    <name evidence="2" type="ORF">THAOC_03026</name>
</gene>
<evidence type="ECO:0000313" key="2">
    <source>
        <dbReference type="EMBL" id="EJK75254.1"/>
    </source>
</evidence>
<keyword evidence="3" id="KW-1185">Reference proteome</keyword>